<accession>I0V7B1</accession>
<evidence type="ECO:0000256" key="1">
    <source>
        <dbReference type="SAM" id="Phobius"/>
    </source>
</evidence>
<dbReference type="AlphaFoldDB" id="I0V7B1"/>
<organism evidence="2 3">
    <name type="scientific">Saccharomonospora xinjiangensis XJ-54</name>
    <dbReference type="NCBI Taxonomy" id="882086"/>
    <lineage>
        <taxon>Bacteria</taxon>
        <taxon>Bacillati</taxon>
        <taxon>Actinomycetota</taxon>
        <taxon>Actinomycetes</taxon>
        <taxon>Pseudonocardiales</taxon>
        <taxon>Pseudonocardiaceae</taxon>
        <taxon>Saccharomonospora</taxon>
    </lineage>
</organism>
<feature type="transmembrane region" description="Helical" evidence="1">
    <location>
        <begin position="101"/>
        <end position="122"/>
    </location>
</feature>
<dbReference type="Proteomes" id="UP000004691">
    <property type="component" value="Unassembled WGS sequence"/>
</dbReference>
<feature type="transmembrane region" description="Helical" evidence="1">
    <location>
        <begin position="75"/>
        <end position="95"/>
    </location>
</feature>
<proteinExistence type="predicted"/>
<keyword evidence="1" id="KW-0812">Transmembrane</keyword>
<evidence type="ECO:0000313" key="3">
    <source>
        <dbReference type="Proteomes" id="UP000004691"/>
    </source>
</evidence>
<dbReference type="HOGENOM" id="CLU_2013629_0_0_11"/>
<keyword evidence="3" id="KW-1185">Reference proteome</keyword>
<reference evidence="2 3" key="1">
    <citation type="submission" date="2012-01" db="EMBL/GenBank/DDBJ databases">
        <title>Improved High-Quality Draft sequence of Saccharomonospora xinjiangensis XJ-54.</title>
        <authorList>
            <consortium name="US DOE Joint Genome Institute"/>
            <person name="Lucas S."/>
            <person name="Han J."/>
            <person name="Lapidus A."/>
            <person name="Cheng J.-F."/>
            <person name="Goodwin L."/>
            <person name="Pitluck S."/>
            <person name="Peters L."/>
            <person name="Mikhailova N."/>
            <person name="Teshima H."/>
            <person name="Detter J.C."/>
            <person name="Han C."/>
            <person name="Tapia R."/>
            <person name="Land M."/>
            <person name="Hauser L."/>
            <person name="Kyrpides N."/>
            <person name="Ivanova N."/>
            <person name="Pagani I."/>
            <person name="Brambilla E.-M."/>
            <person name="Klenk H.-P."/>
            <person name="Woyke T."/>
        </authorList>
    </citation>
    <scope>NUCLEOTIDE SEQUENCE [LARGE SCALE GENOMIC DNA]</scope>
    <source>
        <strain evidence="2 3">XJ-54</strain>
    </source>
</reference>
<protein>
    <submittedName>
        <fullName evidence="2">Uncharacterized protein</fullName>
    </submittedName>
</protein>
<name>I0V7B1_9PSEU</name>
<dbReference type="EMBL" id="JH636049">
    <property type="protein sequence ID" value="EID56014.1"/>
    <property type="molecule type" value="Genomic_DNA"/>
</dbReference>
<dbReference type="OrthoDB" id="5197610at2"/>
<keyword evidence="1" id="KW-1133">Transmembrane helix</keyword>
<sequence length="123" mass="12797">MDAVLAYLAAGLVGLWGISHAIPTRSVVAGFGEISVDNRRVLVQEWLAEAVTMWSFAALITAVTLVGGETPTADWTYRVIAGALLVLAALTASTGARTSVVWFKICPVLLTTSAVLLLVAGLG</sequence>
<gene>
    <name evidence="2" type="ORF">SacxiDRAFT_3822</name>
</gene>
<feature type="transmembrane region" description="Helical" evidence="1">
    <location>
        <begin position="45"/>
        <end position="68"/>
    </location>
</feature>
<evidence type="ECO:0000313" key="2">
    <source>
        <dbReference type="EMBL" id="EID56014.1"/>
    </source>
</evidence>
<dbReference type="RefSeq" id="WP_006240231.1">
    <property type="nucleotide sequence ID" value="NZ_JH636049.1"/>
</dbReference>
<keyword evidence="1" id="KW-0472">Membrane</keyword>